<feature type="compositionally biased region" description="Pro residues" evidence="1">
    <location>
        <begin position="57"/>
        <end position="70"/>
    </location>
</feature>
<protein>
    <submittedName>
        <fullName evidence="2">Uncharacterized protein</fullName>
    </submittedName>
</protein>
<gene>
    <name evidence="2" type="ORF">CDAR_114411</name>
</gene>
<evidence type="ECO:0000313" key="3">
    <source>
        <dbReference type="Proteomes" id="UP001054837"/>
    </source>
</evidence>
<evidence type="ECO:0000313" key="2">
    <source>
        <dbReference type="EMBL" id="GIY12335.1"/>
    </source>
</evidence>
<feature type="region of interest" description="Disordered" evidence="1">
    <location>
        <begin position="49"/>
        <end position="70"/>
    </location>
</feature>
<dbReference type="Proteomes" id="UP001054837">
    <property type="component" value="Unassembled WGS sequence"/>
</dbReference>
<name>A0AAV4QW43_9ARAC</name>
<accession>A0AAV4QW43</accession>
<organism evidence="2 3">
    <name type="scientific">Caerostris darwini</name>
    <dbReference type="NCBI Taxonomy" id="1538125"/>
    <lineage>
        <taxon>Eukaryota</taxon>
        <taxon>Metazoa</taxon>
        <taxon>Ecdysozoa</taxon>
        <taxon>Arthropoda</taxon>
        <taxon>Chelicerata</taxon>
        <taxon>Arachnida</taxon>
        <taxon>Araneae</taxon>
        <taxon>Araneomorphae</taxon>
        <taxon>Entelegynae</taxon>
        <taxon>Araneoidea</taxon>
        <taxon>Araneidae</taxon>
        <taxon>Caerostris</taxon>
    </lineage>
</organism>
<dbReference type="EMBL" id="BPLQ01005020">
    <property type="protein sequence ID" value="GIY12335.1"/>
    <property type="molecule type" value="Genomic_DNA"/>
</dbReference>
<sequence>MWDSLMSHVLEIPITINPAFKGNLKPYKGCAGKVPLKQVGRAREKCGELPLVNPEGNTPPLPPLSPIIVH</sequence>
<evidence type="ECO:0000256" key="1">
    <source>
        <dbReference type="SAM" id="MobiDB-lite"/>
    </source>
</evidence>
<proteinExistence type="predicted"/>
<comment type="caution">
    <text evidence="2">The sequence shown here is derived from an EMBL/GenBank/DDBJ whole genome shotgun (WGS) entry which is preliminary data.</text>
</comment>
<reference evidence="2 3" key="1">
    <citation type="submission" date="2021-06" db="EMBL/GenBank/DDBJ databases">
        <title>Caerostris darwini draft genome.</title>
        <authorList>
            <person name="Kono N."/>
            <person name="Arakawa K."/>
        </authorList>
    </citation>
    <scope>NUCLEOTIDE SEQUENCE [LARGE SCALE GENOMIC DNA]</scope>
</reference>
<dbReference type="AlphaFoldDB" id="A0AAV4QW43"/>
<keyword evidence="3" id="KW-1185">Reference proteome</keyword>